<evidence type="ECO:0000256" key="3">
    <source>
        <dbReference type="ARBA" id="ARBA00023002"/>
    </source>
</evidence>
<evidence type="ECO:0000256" key="4">
    <source>
        <dbReference type="ARBA" id="ARBA00023027"/>
    </source>
</evidence>
<evidence type="ECO:0000256" key="6">
    <source>
        <dbReference type="HAMAP-Rule" id="MF_01216"/>
    </source>
</evidence>
<evidence type="ECO:0000256" key="2">
    <source>
        <dbReference type="ARBA" id="ARBA00022643"/>
    </source>
</evidence>
<feature type="binding site" evidence="6">
    <location>
        <position position="10"/>
    </location>
    <ligand>
        <name>FMN</name>
        <dbReference type="ChEBI" id="CHEBI:58210"/>
    </ligand>
</feature>
<proteinExistence type="inferred from homology"/>
<keyword evidence="9" id="KW-1185">Reference proteome</keyword>
<comment type="caution">
    <text evidence="6">Lacks conserved residue(s) required for the propagation of feature annotation.</text>
</comment>
<name>A0A5C5VMU1_9BACT</name>
<gene>
    <name evidence="6 8" type="primary">azoR</name>
    <name evidence="8" type="ORF">Enr8_10280</name>
</gene>
<evidence type="ECO:0000313" key="9">
    <source>
        <dbReference type="Proteomes" id="UP000318878"/>
    </source>
</evidence>
<dbReference type="Pfam" id="PF02525">
    <property type="entry name" value="Flavodoxin_2"/>
    <property type="match status" value="1"/>
</dbReference>
<dbReference type="HAMAP" id="MF_01216">
    <property type="entry name" value="Azoreductase_type1"/>
    <property type="match status" value="1"/>
</dbReference>
<dbReference type="EC" id="1.7.1.17" evidence="6"/>
<dbReference type="InterPro" id="IPR003680">
    <property type="entry name" value="Flavodoxin_fold"/>
</dbReference>
<accession>A0A5C5VMU1</accession>
<protein>
    <recommendedName>
        <fullName evidence="6">FMN dependent NADH:quinone oxidoreductase</fullName>
        <ecNumber evidence="6">1.6.5.-</ecNumber>
    </recommendedName>
    <alternativeName>
        <fullName evidence="6">Azo-dye reductase</fullName>
    </alternativeName>
    <alternativeName>
        <fullName evidence="6">FMN-dependent NADH-azo compound oxidoreductase</fullName>
    </alternativeName>
    <alternativeName>
        <fullName evidence="6">FMN-dependent NADH-azoreductase</fullName>
        <ecNumber evidence="6">1.7.1.17</ecNumber>
    </alternativeName>
</protein>
<evidence type="ECO:0000256" key="1">
    <source>
        <dbReference type="ARBA" id="ARBA00022630"/>
    </source>
</evidence>
<comment type="function">
    <text evidence="6">Quinone reductase that provides resistance to thiol-specific stress caused by electrophilic quinones.</text>
</comment>
<comment type="function">
    <text evidence="6">Also exhibits azoreductase activity. Catalyzes the reductive cleavage of the azo bond in aromatic azo compounds to the corresponding amines.</text>
</comment>
<dbReference type="AlphaFoldDB" id="A0A5C5VMU1"/>
<comment type="catalytic activity">
    <reaction evidence="6">
        <text>2 a quinone + NADH + H(+) = 2 a 1,4-benzosemiquinone + NAD(+)</text>
        <dbReference type="Rhea" id="RHEA:65952"/>
        <dbReference type="ChEBI" id="CHEBI:15378"/>
        <dbReference type="ChEBI" id="CHEBI:57540"/>
        <dbReference type="ChEBI" id="CHEBI:57945"/>
        <dbReference type="ChEBI" id="CHEBI:132124"/>
        <dbReference type="ChEBI" id="CHEBI:134225"/>
    </reaction>
</comment>
<comment type="caution">
    <text evidence="8">The sequence shown here is derived from an EMBL/GenBank/DDBJ whole genome shotgun (WGS) entry which is preliminary data.</text>
</comment>
<dbReference type="Gene3D" id="3.40.50.360">
    <property type="match status" value="1"/>
</dbReference>
<feature type="domain" description="Flavodoxin-like fold" evidence="7">
    <location>
        <begin position="3"/>
        <end position="204"/>
    </location>
</feature>
<dbReference type="GO" id="GO:0010181">
    <property type="term" value="F:FMN binding"/>
    <property type="evidence" value="ECO:0007669"/>
    <property type="project" value="UniProtKB-UniRule"/>
</dbReference>
<dbReference type="EMBL" id="SJPF01000001">
    <property type="protein sequence ID" value="TWT39330.1"/>
    <property type="molecule type" value="Genomic_DNA"/>
</dbReference>
<dbReference type="PANTHER" id="PTHR43741">
    <property type="entry name" value="FMN-DEPENDENT NADH-AZOREDUCTASE 1"/>
    <property type="match status" value="1"/>
</dbReference>
<keyword evidence="1 6" id="KW-0285">Flavoprotein</keyword>
<reference evidence="8 9" key="1">
    <citation type="submission" date="2019-02" db="EMBL/GenBank/DDBJ databases">
        <title>Deep-cultivation of Planctomycetes and their phenomic and genomic characterization uncovers novel biology.</title>
        <authorList>
            <person name="Wiegand S."/>
            <person name="Jogler M."/>
            <person name="Boedeker C."/>
            <person name="Pinto D."/>
            <person name="Vollmers J."/>
            <person name="Rivas-Marin E."/>
            <person name="Kohn T."/>
            <person name="Peeters S.H."/>
            <person name="Heuer A."/>
            <person name="Rast P."/>
            <person name="Oberbeckmann S."/>
            <person name="Bunk B."/>
            <person name="Jeske O."/>
            <person name="Meyerdierks A."/>
            <person name="Storesund J.E."/>
            <person name="Kallscheuer N."/>
            <person name="Luecker S."/>
            <person name="Lage O.M."/>
            <person name="Pohl T."/>
            <person name="Merkel B.J."/>
            <person name="Hornburger P."/>
            <person name="Mueller R.-W."/>
            <person name="Bruemmer F."/>
            <person name="Labrenz M."/>
            <person name="Spormann A.M."/>
            <person name="Op Den Camp H."/>
            <person name="Overmann J."/>
            <person name="Amann R."/>
            <person name="Jetten M.S.M."/>
            <person name="Mascher T."/>
            <person name="Medema M.H."/>
            <person name="Devos D.P."/>
            <person name="Kaster A.-K."/>
            <person name="Ovreas L."/>
            <person name="Rohde M."/>
            <person name="Galperin M.Y."/>
            <person name="Jogler C."/>
        </authorList>
    </citation>
    <scope>NUCLEOTIDE SEQUENCE [LARGE SCALE GENOMIC DNA]</scope>
    <source>
        <strain evidence="8 9">Enr8</strain>
    </source>
</reference>
<comment type="cofactor">
    <cofactor evidence="6">
        <name>FMN</name>
        <dbReference type="ChEBI" id="CHEBI:58210"/>
    </cofactor>
    <text evidence="6">Binds 1 FMN per subunit.</text>
</comment>
<evidence type="ECO:0000259" key="7">
    <source>
        <dbReference type="Pfam" id="PF02525"/>
    </source>
</evidence>
<dbReference type="PANTHER" id="PTHR43741:SF4">
    <property type="entry name" value="FMN-DEPENDENT NADH:QUINONE OXIDOREDUCTASE"/>
    <property type="match status" value="1"/>
</dbReference>
<dbReference type="GO" id="GO:0016652">
    <property type="term" value="F:oxidoreductase activity, acting on NAD(P)H as acceptor"/>
    <property type="evidence" value="ECO:0007669"/>
    <property type="project" value="UniProtKB-UniRule"/>
</dbReference>
<keyword evidence="2 6" id="KW-0288">FMN</keyword>
<dbReference type="InterPro" id="IPR050104">
    <property type="entry name" value="FMN-dep_NADH:Q_OxRdtase_AzoR1"/>
</dbReference>
<dbReference type="EC" id="1.6.5.-" evidence="6"/>
<comment type="catalytic activity">
    <reaction evidence="5">
        <text>N,N-dimethyl-1,4-phenylenediamine + anthranilate + 2 NAD(+) = 2-(4-dimethylaminophenyl)diazenylbenzoate + 2 NADH + 2 H(+)</text>
        <dbReference type="Rhea" id="RHEA:55872"/>
        <dbReference type="ChEBI" id="CHEBI:15378"/>
        <dbReference type="ChEBI" id="CHEBI:15783"/>
        <dbReference type="ChEBI" id="CHEBI:16567"/>
        <dbReference type="ChEBI" id="CHEBI:57540"/>
        <dbReference type="ChEBI" id="CHEBI:57945"/>
        <dbReference type="ChEBI" id="CHEBI:71579"/>
        <dbReference type="EC" id="1.7.1.17"/>
    </reaction>
    <physiologicalReaction direction="right-to-left" evidence="5">
        <dbReference type="Rhea" id="RHEA:55874"/>
    </physiologicalReaction>
</comment>
<dbReference type="SUPFAM" id="SSF52218">
    <property type="entry name" value="Flavoproteins"/>
    <property type="match status" value="1"/>
</dbReference>
<dbReference type="Proteomes" id="UP000318878">
    <property type="component" value="Unassembled WGS sequence"/>
</dbReference>
<sequence length="209" mass="23197">MAKLLYLESSPRKDRSASIAVAKEFLAKYQEAHPADEVDTWDLWSTSLPEFDGDVLNAKYQILHGQEHTPEQAAAWKAVTDVFERFNSADKYVMSVPMWNFAIPYKLKHFIDVIAQPGLAFSFSPETGYSGLVTGKPITVIYARGGDYSSSEQMQAIDYQKAYLEFLLGFIGFTDIKNILVEPTLAAPEVAGQAKDSAKQQAAQIVASF</sequence>
<dbReference type="InterPro" id="IPR023048">
    <property type="entry name" value="NADH:quinone_OxRdtase_FMN_depd"/>
</dbReference>
<evidence type="ECO:0000313" key="8">
    <source>
        <dbReference type="EMBL" id="TWT39330.1"/>
    </source>
</evidence>
<comment type="similarity">
    <text evidence="6">Belongs to the azoreductase type 1 family.</text>
</comment>
<organism evidence="8 9">
    <name type="scientific">Blastopirellula retiformator</name>
    <dbReference type="NCBI Taxonomy" id="2527970"/>
    <lineage>
        <taxon>Bacteria</taxon>
        <taxon>Pseudomonadati</taxon>
        <taxon>Planctomycetota</taxon>
        <taxon>Planctomycetia</taxon>
        <taxon>Pirellulales</taxon>
        <taxon>Pirellulaceae</taxon>
        <taxon>Blastopirellula</taxon>
    </lineage>
</organism>
<evidence type="ECO:0000256" key="5">
    <source>
        <dbReference type="ARBA" id="ARBA00048542"/>
    </source>
</evidence>
<dbReference type="GO" id="GO:0009055">
    <property type="term" value="F:electron transfer activity"/>
    <property type="evidence" value="ECO:0007669"/>
    <property type="project" value="UniProtKB-UniRule"/>
</dbReference>
<feature type="binding site" evidence="6">
    <location>
        <begin position="16"/>
        <end position="18"/>
    </location>
    <ligand>
        <name>FMN</name>
        <dbReference type="ChEBI" id="CHEBI:58210"/>
    </ligand>
</feature>
<comment type="subunit">
    <text evidence="6">Homodimer.</text>
</comment>
<feature type="binding site" evidence="6">
    <location>
        <begin position="98"/>
        <end position="101"/>
    </location>
    <ligand>
        <name>FMN</name>
        <dbReference type="ChEBI" id="CHEBI:58210"/>
    </ligand>
</feature>
<dbReference type="OrthoDB" id="9805013at2"/>
<keyword evidence="4 6" id="KW-0520">NAD</keyword>
<keyword evidence="3 6" id="KW-0560">Oxidoreductase</keyword>
<dbReference type="RefSeq" id="WP_146429508.1">
    <property type="nucleotide sequence ID" value="NZ_SJPF01000001.1"/>
</dbReference>
<dbReference type="GO" id="GO:0016655">
    <property type="term" value="F:oxidoreductase activity, acting on NAD(P)H, quinone or similar compound as acceptor"/>
    <property type="evidence" value="ECO:0007669"/>
    <property type="project" value="InterPro"/>
</dbReference>
<dbReference type="InterPro" id="IPR029039">
    <property type="entry name" value="Flavoprotein-like_sf"/>
</dbReference>